<dbReference type="EC" id="2.7.13.3" evidence="2"/>
<dbReference type="InterPro" id="IPR003661">
    <property type="entry name" value="HisK_dim/P_dom"/>
</dbReference>
<dbReference type="PROSITE" id="PS50113">
    <property type="entry name" value="PAC"/>
    <property type="match status" value="3"/>
</dbReference>
<dbReference type="FunFam" id="3.30.565.10:FF:000010">
    <property type="entry name" value="Sensor histidine kinase RcsC"/>
    <property type="match status" value="1"/>
</dbReference>
<evidence type="ECO:0000256" key="11">
    <source>
        <dbReference type="PROSITE-ProRule" id="PRU00169"/>
    </source>
</evidence>
<dbReference type="Pfam" id="PF00512">
    <property type="entry name" value="HisKA"/>
    <property type="match status" value="1"/>
</dbReference>
<accession>K6Y9L8</accession>
<dbReference type="STRING" id="1127673.GLIP_0687"/>
<dbReference type="InterPro" id="IPR013655">
    <property type="entry name" value="PAS_fold_3"/>
</dbReference>
<gene>
    <name evidence="16" type="ORF">GLIP_0687</name>
</gene>
<keyword evidence="5" id="KW-0547">Nucleotide-binding</keyword>
<dbReference type="SMART" id="SM00388">
    <property type="entry name" value="HisKA"/>
    <property type="match status" value="1"/>
</dbReference>
<evidence type="ECO:0000259" key="12">
    <source>
        <dbReference type="PROSITE" id="PS50109"/>
    </source>
</evidence>
<dbReference type="eggNOG" id="COG5002">
    <property type="taxonomic scope" value="Bacteria"/>
</dbReference>
<dbReference type="OrthoDB" id="9810730at2"/>
<dbReference type="PROSITE" id="PS50110">
    <property type="entry name" value="RESPONSE_REGULATORY"/>
    <property type="match status" value="2"/>
</dbReference>
<dbReference type="Gene3D" id="1.10.287.130">
    <property type="match status" value="1"/>
</dbReference>
<dbReference type="NCBIfam" id="TIGR00229">
    <property type="entry name" value="sensory_box"/>
    <property type="match status" value="2"/>
</dbReference>
<dbReference type="CDD" id="cd16922">
    <property type="entry name" value="HATPase_EvgS-ArcB-TorS-like"/>
    <property type="match status" value="1"/>
</dbReference>
<dbReference type="SUPFAM" id="SSF52172">
    <property type="entry name" value="CheY-like"/>
    <property type="match status" value="2"/>
</dbReference>
<dbReference type="Pfam" id="PF08447">
    <property type="entry name" value="PAS_3"/>
    <property type="match status" value="1"/>
</dbReference>
<dbReference type="InterPro" id="IPR035965">
    <property type="entry name" value="PAS-like_dom_sf"/>
</dbReference>
<feature type="domain" description="PAC" evidence="15">
    <location>
        <begin position="342"/>
        <end position="395"/>
    </location>
</feature>
<evidence type="ECO:0000259" key="15">
    <source>
        <dbReference type="PROSITE" id="PS50113"/>
    </source>
</evidence>
<proteinExistence type="predicted"/>
<dbReference type="Pfam" id="PF00072">
    <property type="entry name" value="Response_reg"/>
    <property type="match status" value="2"/>
</dbReference>
<dbReference type="Pfam" id="PF13426">
    <property type="entry name" value="PAS_9"/>
    <property type="match status" value="4"/>
</dbReference>
<comment type="caution">
    <text evidence="16">The sequence shown here is derived from an EMBL/GenBank/DDBJ whole genome shotgun (WGS) entry which is preliminary data.</text>
</comment>
<keyword evidence="7" id="KW-0067">ATP-binding</keyword>
<dbReference type="InterPro" id="IPR001610">
    <property type="entry name" value="PAC"/>
</dbReference>
<dbReference type="Gene3D" id="3.40.50.2300">
    <property type="match status" value="2"/>
</dbReference>
<dbReference type="RefSeq" id="WP_008843153.1">
    <property type="nucleotide sequence ID" value="NZ_BAEN01000018.1"/>
</dbReference>
<feature type="domain" description="PAC" evidence="15">
    <location>
        <begin position="214"/>
        <end position="266"/>
    </location>
</feature>
<dbReference type="InterPro" id="IPR000700">
    <property type="entry name" value="PAS-assoc_C"/>
</dbReference>
<dbReference type="InterPro" id="IPR036890">
    <property type="entry name" value="HATPase_C_sf"/>
</dbReference>
<dbReference type="Gene3D" id="3.30.450.20">
    <property type="entry name" value="PAS domain"/>
    <property type="match status" value="4"/>
</dbReference>
<reference evidence="16 17" key="1">
    <citation type="journal article" date="2017" name="Antonie Van Leeuwenhoek">
        <title>Rhizobium rhizosphaerae sp. nov., a novel species isolated from rice rhizosphere.</title>
        <authorList>
            <person name="Zhao J.J."/>
            <person name="Zhang J."/>
            <person name="Zhang R.J."/>
            <person name="Zhang C.W."/>
            <person name="Yin H.Q."/>
            <person name="Zhang X.X."/>
        </authorList>
    </citation>
    <scope>NUCLEOTIDE SEQUENCE [LARGE SCALE GENOMIC DNA]</scope>
    <source>
        <strain evidence="16 17">E3</strain>
    </source>
</reference>
<dbReference type="AlphaFoldDB" id="K6Y9L8"/>
<dbReference type="InterPro" id="IPR036097">
    <property type="entry name" value="HisK_dim/P_sf"/>
</dbReference>
<feature type="domain" description="PAS" evidence="14">
    <location>
        <begin position="403"/>
        <end position="467"/>
    </location>
</feature>
<dbReference type="SMART" id="SM00448">
    <property type="entry name" value="REC"/>
    <property type="match status" value="2"/>
</dbReference>
<dbReference type="InterPro" id="IPR005467">
    <property type="entry name" value="His_kinase_dom"/>
</dbReference>
<feature type="domain" description="PAC" evidence="15">
    <location>
        <begin position="485"/>
        <end position="537"/>
    </location>
</feature>
<dbReference type="InterPro" id="IPR000014">
    <property type="entry name" value="PAS"/>
</dbReference>
<organism evidence="16 17">
    <name type="scientific">Aliiglaciecola lipolytica E3</name>
    <dbReference type="NCBI Taxonomy" id="1127673"/>
    <lineage>
        <taxon>Bacteria</taxon>
        <taxon>Pseudomonadati</taxon>
        <taxon>Pseudomonadota</taxon>
        <taxon>Gammaproteobacteria</taxon>
        <taxon>Alteromonadales</taxon>
        <taxon>Alteromonadaceae</taxon>
        <taxon>Aliiglaciecola</taxon>
    </lineage>
</organism>
<keyword evidence="6" id="KW-0418">Kinase</keyword>
<comment type="subunit">
    <text evidence="9">At low DSF concentrations, interacts with RpfF.</text>
</comment>
<sequence>MTNKVNWNEDVAGMFFQQSSIAMIWCTTDGEVLNVNAAARQLFDVDCATIVGESILPLFTFKQSQALFSRFFSGRDSTTSTNQHTALNDGNPIAIATPTFAISYVTVLIDEIPVNNTQSLLISFSPAKKLFTAQSLNNNLLARYEVAKQSGIGVWQYEFTSEKIIWDEQMCRLYAIPDEEIPVNLKEWFQFIHPEDREMAINEFHQANKLNDKYEAEYRILTTSNKEKYIRSFGQVISTGKNHSLKFTGINIDLTDQYEAQQKLKESKAENEFLANIVQESDNAILIFNPDLTINWVNPAFEKISGYTLKESIGRSPEEFLVGPKTDTSTLAKIRSAIRKCETFSYELINYNKQGLPFWVRTNIKPVLQNNQVIHIIGVAMDITKRKQQELELRNFSNLQEAILNSANQIILSTDTSGRILTYNNFAEKLLKYDRNSVIGKLKPDTFFEPEALQLHAQKISKKMGRTITMGMESITFSASQGVADEYETQFRNKHGQTIPIQLTVTAIMSPDKNLDGFLFVGRDISELKRIENEKNRSASLLMATGKVAKLGAWEFNITSGTLFWSDEVYRIHELPVGSKVDVENAINFYYPEHRQQVKEALQNATEKGIPFDFKLPFKTAKNNKIWVKSFGFAEKNHDGEVLLRGAFQDITELKEAEEQAKVASQAKSDFLANMSHEIRTPINGIIGMNDLLLNTPLSEQQLKYAELAQNSGQILLALINDILDFSKIEAGKLDIENIEFDLHEMLHCFVESFSLRAEEKQLELIFSMQAKVPKWIKGDPGRIRQILSNLTSNAIKFTQQGEIVIKVNLLADNKLIFCVVDSGIGISENKQKQLFQKFSQLDASTTRKFGGTGLGLSIAKELVELMHGEIGVNSEWKKGSEFWFTIQFDPASERKNSGNLDYSYENIANLRVLIVDDNKTNREVLCSILESQKINVVQAQNSPAALKLLRQNSENKKPIDIAIIDADMPGINGTELGKAIKSDQRFTKIKMILMTSTAQRGDAQKFQSIGFDAYFSKPIKNDDLLSAISVIANQINTRTETAFEMITKRNSIRKPLQMPRVLLVEDNIINQAVADEMLKNLNCQTELANNGLEALERLNQTAIPFDIVLMDCQMPVMDGYEASRKIRAAQDVRFDPNIPIVALTANAMKGDQEKCFAAGMDGYLTKPIVLEELKVGLSKWLRN</sequence>
<dbReference type="SUPFAM" id="SSF47384">
    <property type="entry name" value="Homodimeric domain of signal transducing histidine kinase"/>
    <property type="match status" value="1"/>
</dbReference>
<evidence type="ECO:0000313" key="17">
    <source>
        <dbReference type="Proteomes" id="UP000006334"/>
    </source>
</evidence>
<dbReference type="GO" id="GO:0000155">
    <property type="term" value="F:phosphorelay sensor kinase activity"/>
    <property type="evidence" value="ECO:0007669"/>
    <property type="project" value="InterPro"/>
</dbReference>
<comment type="catalytic activity">
    <reaction evidence="1">
        <text>ATP + protein L-histidine = ADP + protein N-phospho-L-histidine.</text>
        <dbReference type="EC" id="2.7.13.3"/>
    </reaction>
</comment>
<evidence type="ECO:0000256" key="9">
    <source>
        <dbReference type="ARBA" id="ARBA00064003"/>
    </source>
</evidence>
<dbReference type="CDD" id="cd00082">
    <property type="entry name" value="HisKA"/>
    <property type="match status" value="1"/>
</dbReference>
<protein>
    <recommendedName>
        <fullName evidence="10">Sensory/regulatory protein RpfC</fullName>
        <ecNumber evidence="2">2.7.13.3</ecNumber>
    </recommendedName>
</protein>
<dbReference type="Pfam" id="PF02518">
    <property type="entry name" value="HATPase_c"/>
    <property type="match status" value="1"/>
</dbReference>
<evidence type="ECO:0000256" key="3">
    <source>
        <dbReference type="ARBA" id="ARBA00022553"/>
    </source>
</evidence>
<feature type="modified residue" description="4-aspartylphosphate" evidence="11">
    <location>
        <position position="966"/>
    </location>
</feature>
<keyword evidence="3 11" id="KW-0597">Phosphoprotein</keyword>
<dbReference type="InterPro" id="IPR004358">
    <property type="entry name" value="Sig_transdc_His_kin-like_C"/>
</dbReference>
<dbReference type="SMART" id="SM00091">
    <property type="entry name" value="PAS"/>
    <property type="match status" value="5"/>
</dbReference>
<feature type="domain" description="Response regulatory" evidence="13">
    <location>
        <begin position="912"/>
        <end position="1033"/>
    </location>
</feature>
<evidence type="ECO:0000256" key="7">
    <source>
        <dbReference type="ARBA" id="ARBA00022840"/>
    </source>
</evidence>
<dbReference type="CDD" id="cd17546">
    <property type="entry name" value="REC_hyHK_CKI1_RcsC-like"/>
    <property type="match status" value="1"/>
</dbReference>
<dbReference type="PROSITE" id="PS50109">
    <property type="entry name" value="HIS_KIN"/>
    <property type="match status" value="1"/>
</dbReference>
<name>K6Y9L8_9ALTE</name>
<evidence type="ECO:0000256" key="4">
    <source>
        <dbReference type="ARBA" id="ARBA00022679"/>
    </source>
</evidence>
<keyword evidence="4" id="KW-0808">Transferase</keyword>
<dbReference type="PANTHER" id="PTHR45339:SF3">
    <property type="entry name" value="HISTIDINE KINASE"/>
    <property type="match status" value="1"/>
</dbReference>
<dbReference type="PRINTS" id="PR00344">
    <property type="entry name" value="BCTRLSENSOR"/>
</dbReference>
<evidence type="ECO:0000256" key="6">
    <source>
        <dbReference type="ARBA" id="ARBA00022777"/>
    </source>
</evidence>
<dbReference type="SUPFAM" id="SSF55785">
    <property type="entry name" value="PYP-like sensor domain (PAS domain)"/>
    <property type="match status" value="4"/>
</dbReference>
<evidence type="ECO:0000256" key="10">
    <source>
        <dbReference type="ARBA" id="ARBA00068150"/>
    </source>
</evidence>
<evidence type="ECO:0000259" key="13">
    <source>
        <dbReference type="PROSITE" id="PS50110"/>
    </source>
</evidence>
<dbReference type="InterPro" id="IPR011006">
    <property type="entry name" value="CheY-like_superfamily"/>
</dbReference>
<dbReference type="eggNOG" id="COG2205">
    <property type="taxonomic scope" value="Bacteria"/>
</dbReference>
<dbReference type="EMBL" id="BAEN01000018">
    <property type="protein sequence ID" value="GAC13333.1"/>
    <property type="molecule type" value="Genomic_DNA"/>
</dbReference>
<dbReference type="Gene3D" id="3.30.565.10">
    <property type="entry name" value="Histidine kinase-like ATPase, C-terminal domain"/>
    <property type="match status" value="1"/>
</dbReference>
<keyword evidence="8" id="KW-0902">Two-component regulatory system</keyword>
<keyword evidence="17" id="KW-1185">Reference proteome</keyword>
<dbReference type="FunFam" id="1.10.287.130:FF:000002">
    <property type="entry name" value="Two-component osmosensing histidine kinase"/>
    <property type="match status" value="1"/>
</dbReference>
<feature type="domain" description="Histidine kinase" evidence="12">
    <location>
        <begin position="674"/>
        <end position="891"/>
    </location>
</feature>
<dbReference type="InterPro" id="IPR003594">
    <property type="entry name" value="HATPase_dom"/>
</dbReference>
<dbReference type="Proteomes" id="UP000006334">
    <property type="component" value="Unassembled WGS sequence"/>
</dbReference>
<evidence type="ECO:0000256" key="2">
    <source>
        <dbReference type="ARBA" id="ARBA00012438"/>
    </source>
</evidence>
<dbReference type="GO" id="GO:0005524">
    <property type="term" value="F:ATP binding"/>
    <property type="evidence" value="ECO:0007669"/>
    <property type="project" value="UniProtKB-KW"/>
</dbReference>
<evidence type="ECO:0000256" key="8">
    <source>
        <dbReference type="ARBA" id="ARBA00023012"/>
    </source>
</evidence>
<dbReference type="SMART" id="SM00387">
    <property type="entry name" value="HATPase_c"/>
    <property type="match status" value="1"/>
</dbReference>
<feature type="domain" description="Response regulatory" evidence="13">
    <location>
        <begin position="1061"/>
        <end position="1182"/>
    </location>
</feature>
<dbReference type="CDD" id="cd00130">
    <property type="entry name" value="PAS"/>
    <property type="match status" value="3"/>
</dbReference>
<evidence type="ECO:0000259" key="14">
    <source>
        <dbReference type="PROSITE" id="PS50112"/>
    </source>
</evidence>
<feature type="modified residue" description="4-aspartylphosphate" evidence="11">
    <location>
        <position position="1112"/>
    </location>
</feature>
<dbReference type="PANTHER" id="PTHR45339">
    <property type="entry name" value="HYBRID SIGNAL TRANSDUCTION HISTIDINE KINASE J"/>
    <property type="match status" value="1"/>
</dbReference>
<evidence type="ECO:0000313" key="16">
    <source>
        <dbReference type="EMBL" id="GAC13333.1"/>
    </source>
</evidence>
<dbReference type="eggNOG" id="COG0642">
    <property type="taxonomic scope" value="Bacteria"/>
</dbReference>
<dbReference type="SUPFAM" id="SSF55874">
    <property type="entry name" value="ATPase domain of HSP90 chaperone/DNA topoisomerase II/histidine kinase"/>
    <property type="match status" value="1"/>
</dbReference>
<dbReference type="PROSITE" id="PS50112">
    <property type="entry name" value="PAS"/>
    <property type="match status" value="2"/>
</dbReference>
<dbReference type="InterPro" id="IPR001789">
    <property type="entry name" value="Sig_transdc_resp-reg_receiver"/>
</dbReference>
<evidence type="ECO:0000256" key="1">
    <source>
        <dbReference type="ARBA" id="ARBA00000085"/>
    </source>
</evidence>
<feature type="domain" description="PAS" evidence="14">
    <location>
        <begin position="270"/>
        <end position="341"/>
    </location>
</feature>
<dbReference type="SMART" id="SM00086">
    <property type="entry name" value="PAC"/>
    <property type="match status" value="3"/>
</dbReference>
<evidence type="ECO:0000256" key="5">
    <source>
        <dbReference type="ARBA" id="ARBA00022741"/>
    </source>
</evidence>